<reference evidence="4" key="2">
    <citation type="submission" date="2025-08" db="UniProtKB">
        <authorList>
            <consortium name="RefSeq"/>
        </authorList>
    </citation>
    <scope>IDENTIFICATION</scope>
</reference>
<dbReference type="OrthoDB" id="47007at2759"/>
<dbReference type="PROSITE" id="PS00061">
    <property type="entry name" value="ADH_SHORT"/>
    <property type="match status" value="1"/>
</dbReference>
<dbReference type="InterPro" id="IPR057326">
    <property type="entry name" value="KR_dom"/>
</dbReference>
<name>A0A6J1P1S6_BICAN</name>
<accession>A0A6J1P1S6</accession>
<dbReference type="KEGG" id="bany:112055410"/>
<protein>
    <submittedName>
        <fullName evidence="4">Uncharacterized oxidoreductase SERP2049-like</fullName>
    </submittedName>
</protein>
<dbReference type="GO" id="GO:0006629">
    <property type="term" value="P:lipid metabolic process"/>
    <property type="evidence" value="ECO:0007669"/>
    <property type="project" value="UniProtKB-ARBA"/>
</dbReference>
<keyword evidence="1" id="KW-0560">Oxidoreductase</keyword>
<dbReference type="PRINTS" id="PR00081">
    <property type="entry name" value="GDHRDH"/>
</dbReference>
<dbReference type="PANTHER" id="PTHR43975">
    <property type="entry name" value="ZGC:101858"/>
    <property type="match status" value="1"/>
</dbReference>
<keyword evidence="3" id="KW-1185">Reference proteome</keyword>
<organism evidence="3 4">
    <name type="scientific">Bicyclus anynana</name>
    <name type="common">Squinting bush brown butterfly</name>
    <dbReference type="NCBI Taxonomy" id="110368"/>
    <lineage>
        <taxon>Eukaryota</taxon>
        <taxon>Metazoa</taxon>
        <taxon>Ecdysozoa</taxon>
        <taxon>Arthropoda</taxon>
        <taxon>Hexapoda</taxon>
        <taxon>Insecta</taxon>
        <taxon>Pterygota</taxon>
        <taxon>Neoptera</taxon>
        <taxon>Endopterygota</taxon>
        <taxon>Lepidoptera</taxon>
        <taxon>Glossata</taxon>
        <taxon>Ditrysia</taxon>
        <taxon>Papilionoidea</taxon>
        <taxon>Nymphalidae</taxon>
        <taxon>Satyrinae</taxon>
        <taxon>Satyrini</taxon>
        <taxon>Mycalesina</taxon>
        <taxon>Bicyclus</taxon>
    </lineage>
</organism>
<reference evidence="3" key="1">
    <citation type="submission" date="2025-05" db="UniProtKB">
        <authorList>
            <consortium name="RefSeq"/>
        </authorList>
    </citation>
    <scope>NUCLEOTIDE SEQUENCE [LARGE SCALE GENOMIC DNA]</scope>
</reference>
<dbReference type="Proteomes" id="UP001652582">
    <property type="component" value="Chromosome 1"/>
</dbReference>
<dbReference type="Gene3D" id="3.40.50.720">
    <property type="entry name" value="NAD(P)-binding Rossmann-like Domain"/>
    <property type="match status" value="1"/>
</dbReference>
<evidence type="ECO:0000313" key="3">
    <source>
        <dbReference type="Proteomes" id="UP001652582"/>
    </source>
</evidence>
<evidence type="ECO:0000313" key="4">
    <source>
        <dbReference type="RefSeq" id="XP_023951268.2"/>
    </source>
</evidence>
<dbReference type="GeneID" id="112055410"/>
<feature type="domain" description="Ketoreductase" evidence="2">
    <location>
        <begin position="6"/>
        <end position="183"/>
    </location>
</feature>
<dbReference type="PANTHER" id="PTHR43975:SF2">
    <property type="entry name" value="EG:BACR7A4.14 PROTEIN-RELATED"/>
    <property type="match status" value="1"/>
</dbReference>
<dbReference type="Pfam" id="PF13561">
    <property type="entry name" value="adh_short_C2"/>
    <property type="match status" value="1"/>
</dbReference>
<gene>
    <name evidence="4" type="primary">LOC112055410</name>
</gene>
<dbReference type="InterPro" id="IPR036291">
    <property type="entry name" value="NAD(P)-bd_dom_sf"/>
</dbReference>
<dbReference type="RefSeq" id="XP_023951268.2">
    <property type="nucleotide sequence ID" value="XM_024095500.2"/>
</dbReference>
<dbReference type="PRINTS" id="PR00080">
    <property type="entry name" value="SDRFAMILY"/>
</dbReference>
<evidence type="ECO:0000259" key="2">
    <source>
        <dbReference type="SMART" id="SM00822"/>
    </source>
</evidence>
<evidence type="ECO:0000256" key="1">
    <source>
        <dbReference type="ARBA" id="ARBA00023002"/>
    </source>
</evidence>
<dbReference type="InterPro" id="IPR020904">
    <property type="entry name" value="Sc_DH/Rdtase_CS"/>
</dbReference>
<dbReference type="InterPro" id="IPR002347">
    <property type="entry name" value="SDR_fam"/>
</dbReference>
<dbReference type="GO" id="GO:0016491">
    <property type="term" value="F:oxidoreductase activity"/>
    <property type="evidence" value="ECO:0007669"/>
    <property type="project" value="UniProtKB-KW"/>
</dbReference>
<proteinExistence type="predicted"/>
<dbReference type="SUPFAM" id="SSF51735">
    <property type="entry name" value="NAD(P)-binding Rossmann-fold domains"/>
    <property type="match status" value="1"/>
</dbReference>
<dbReference type="SMART" id="SM00822">
    <property type="entry name" value="PKS_KR"/>
    <property type="match status" value="1"/>
</dbReference>
<dbReference type="AlphaFoldDB" id="A0A6J1P1S6"/>
<sequence>MAFENKVVIVTGASSGIGEAAAEEFSAGGARVVLVGRNEAKLSNVAKRCNDPLVIRADMSKDEDVQRIVNETVDRFGQIDILVNNAGTFANGALLSCNLMETYDYVMGVNLRAAIYLTKLAVPYIIKTKGNIVNISSVSGVITPVFPGLLAYNVSKAGLNHFTKCAATELGPLGVRVNAVSPGPVNTDFIENTGFPGPWETYKSATVLNRVSESKEIADMIILSDKAKSITGANYLTDNGMSIKR</sequence>